<dbReference type="GO" id="GO:0004479">
    <property type="term" value="F:methionyl-tRNA formyltransferase activity"/>
    <property type="evidence" value="ECO:0007669"/>
    <property type="project" value="TreeGrafter"/>
</dbReference>
<dbReference type="Gene3D" id="3.40.50.12230">
    <property type="match status" value="1"/>
</dbReference>
<evidence type="ECO:0000259" key="1">
    <source>
        <dbReference type="Pfam" id="PF00551"/>
    </source>
</evidence>
<dbReference type="PANTHER" id="PTHR11138">
    <property type="entry name" value="METHIONYL-TRNA FORMYLTRANSFERASE"/>
    <property type="match status" value="1"/>
</dbReference>
<dbReference type="InterPro" id="IPR036477">
    <property type="entry name" value="Formyl_transf_N_sf"/>
</dbReference>
<sequence>MKKIRVAFLGSRPLGYLTLKLLSEIEGVEVVASVVKEPSATAWWNTDPYDIAINKIDNHRELNNIDFDFGVSVNYWKIIESELIKKPRLGFVNLHHSYNLCLRGRDMASHAIINARKSHQWYHGTTLHYTDDGLDTGPIISARACEITESETAWTLFNKTDELGRQLLEEWLPRLILARVPSAYPEPNNPLNMKARKNEKYIENIFADPLLTYDIVRAFDFKLHYDPAYTEIDGREVRLTVDKEFAGREILSVDEKRVVYEVKNNAGNDGGRGRNF</sequence>
<accession>A0A5E4WDS0</accession>
<dbReference type="EMBL" id="CABPRW010000007">
    <property type="protein sequence ID" value="VVE21899.1"/>
    <property type="molecule type" value="Genomic_DNA"/>
</dbReference>
<dbReference type="PROSITE" id="PS00373">
    <property type="entry name" value="GART"/>
    <property type="match status" value="1"/>
</dbReference>
<gene>
    <name evidence="2" type="ORF">PFI31113_03153</name>
</gene>
<reference evidence="2 3" key="1">
    <citation type="submission" date="2019-08" db="EMBL/GenBank/DDBJ databases">
        <authorList>
            <person name="Peeters C."/>
        </authorList>
    </citation>
    <scope>NUCLEOTIDE SEQUENCE [LARGE SCALE GENOMIC DNA]</scope>
    <source>
        <strain evidence="2 3">LMG 31113</strain>
    </source>
</reference>
<evidence type="ECO:0000313" key="3">
    <source>
        <dbReference type="Proteomes" id="UP000382577"/>
    </source>
</evidence>
<keyword evidence="2" id="KW-0808">Transferase</keyword>
<dbReference type="GO" id="GO:0005829">
    <property type="term" value="C:cytosol"/>
    <property type="evidence" value="ECO:0007669"/>
    <property type="project" value="TreeGrafter"/>
</dbReference>
<dbReference type="Proteomes" id="UP000382577">
    <property type="component" value="Unassembled WGS sequence"/>
</dbReference>
<feature type="domain" description="Formyl transferase N-terminal" evidence="1">
    <location>
        <begin position="57"/>
        <end position="169"/>
    </location>
</feature>
<protein>
    <submittedName>
        <fullName evidence="2">Methionyl-tRNA formyltransferase</fullName>
    </submittedName>
</protein>
<dbReference type="RefSeq" id="WP_150600157.1">
    <property type="nucleotide sequence ID" value="NZ_CABPRW010000007.1"/>
</dbReference>
<name>A0A5E4WDS0_9BURK</name>
<dbReference type="Pfam" id="PF00551">
    <property type="entry name" value="Formyl_trans_N"/>
    <property type="match status" value="1"/>
</dbReference>
<evidence type="ECO:0000313" key="2">
    <source>
        <dbReference type="EMBL" id="VVE21899.1"/>
    </source>
</evidence>
<dbReference type="AlphaFoldDB" id="A0A5E4WDS0"/>
<dbReference type="SUPFAM" id="SSF53328">
    <property type="entry name" value="Formyltransferase"/>
    <property type="match status" value="1"/>
</dbReference>
<dbReference type="CDD" id="cd08369">
    <property type="entry name" value="FMT_core"/>
    <property type="match status" value="1"/>
</dbReference>
<dbReference type="OrthoDB" id="9802815at2"/>
<dbReference type="PANTHER" id="PTHR11138:SF5">
    <property type="entry name" value="METHIONYL-TRNA FORMYLTRANSFERASE, MITOCHONDRIAL"/>
    <property type="match status" value="1"/>
</dbReference>
<proteinExistence type="predicted"/>
<dbReference type="InterPro" id="IPR001555">
    <property type="entry name" value="GART_AS"/>
</dbReference>
<dbReference type="InterPro" id="IPR002376">
    <property type="entry name" value="Formyl_transf_N"/>
</dbReference>
<organism evidence="2 3">
    <name type="scientific">Pandoraea fibrosis</name>
    <dbReference type="NCBI Taxonomy" id="1891094"/>
    <lineage>
        <taxon>Bacteria</taxon>
        <taxon>Pseudomonadati</taxon>
        <taxon>Pseudomonadota</taxon>
        <taxon>Betaproteobacteria</taxon>
        <taxon>Burkholderiales</taxon>
        <taxon>Burkholderiaceae</taxon>
        <taxon>Pandoraea</taxon>
    </lineage>
</organism>